<evidence type="ECO:0000256" key="2">
    <source>
        <dbReference type="ARBA" id="ARBA00022729"/>
    </source>
</evidence>
<keyword evidence="2" id="KW-0732">Signal</keyword>
<reference evidence="5" key="1">
    <citation type="submission" date="2018-09" db="EMBL/GenBank/DDBJ databases">
        <authorList>
            <person name="Livingstone P.G."/>
            <person name="Whitworth D.E."/>
        </authorList>
    </citation>
    <scope>NUCLEOTIDE SEQUENCE [LARGE SCALE GENOMIC DNA]</scope>
    <source>
        <strain evidence="5">AB047A</strain>
    </source>
</reference>
<accession>A0A3A8RF71</accession>
<dbReference type="GO" id="GO:0005576">
    <property type="term" value="C:extracellular region"/>
    <property type="evidence" value="ECO:0007669"/>
    <property type="project" value="UniProtKB-SubCell"/>
</dbReference>
<proteinExistence type="predicted"/>
<dbReference type="EMBL" id="RAWM01000001">
    <property type="protein sequence ID" value="RKH74114.1"/>
    <property type="molecule type" value="Genomic_DNA"/>
</dbReference>
<comment type="subcellular location">
    <subcellularLocation>
        <location evidence="1">Secreted</location>
    </subcellularLocation>
</comment>
<dbReference type="InterPro" id="IPR051398">
    <property type="entry name" value="Polysacch_Deacetylase"/>
</dbReference>
<evidence type="ECO:0000256" key="1">
    <source>
        <dbReference type="ARBA" id="ARBA00004613"/>
    </source>
</evidence>
<dbReference type="Gene3D" id="3.20.20.370">
    <property type="entry name" value="Glycoside hydrolase/deacetylase"/>
    <property type="match status" value="1"/>
</dbReference>
<dbReference type="Pfam" id="PF01522">
    <property type="entry name" value="Polysacc_deac_1"/>
    <property type="match status" value="2"/>
</dbReference>
<dbReference type="CDD" id="cd10918">
    <property type="entry name" value="CE4_NodB_like_5s_6s"/>
    <property type="match status" value="1"/>
</dbReference>
<dbReference type="PROSITE" id="PS51677">
    <property type="entry name" value="NODB"/>
    <property type="match status" value="1"/>
</dbReference>
<dbReference type="SUPFAM" id="SSF88713">
    <property type="entry name" value="Glycoside hydrolase/deacetylase"/>
    <property type="match status" value="1"/>
</dbReference>
<evidence type="ECO:0000313" key="4">
    <source>
        <dbReference type="EMBL" id="RKH74114.1"/>
    </source>
</evidence>
<dbReference type="OrthoDB" id="9776235at2"/>
<evidence type="ECO:0000259" key="3">
    <source>
        <dbReference type="PROSITE" id="PS51677"/>
    </source>
</evidence>
<name>A0A3A8RF71_9BACT</name>
<dbReference type="GO" id="GO:0005975">
    <property type="term" value="P:carbohydrate metabolic process"/>
    <property type="evidence" value="ECO:0007669"/>
    <property type="project" value="InterPro"/>
</dbReference>
<dbReference type="InterPro" id="IPR011330">
    <property type="entry name" value="Glyco_hydro/deAcase_b/a-brl"/>
</dbReference>
<gene>
    <name evidence="4" type="ORF">D7X96_00700</name>
</gene>
<evidence type="ECO:0000313" key="5">
    <source>
        <dbReference type="Proteomes" id="UP000282656"/>
    </source>
</evidence>
<dbReference type="InterPro" id="IPR002509">
    <property type="entry name" value="NODB_dom"/>
</dbReference>
<sequence length="443" mass="48400">MAGKVLRRAAKAAAAGFLHYSGVRKAMAAYRRSQSGGRRILIVSYHRVVSDFTGELQRSIPGLLISQETFRRHLEQAHAAGFELASLGDAVDVMAGRRTAKKDLFVVTFDDGYRDVYRYAYPVLKQMGVPAITYLPTAFINTDKRFNHDRLFHLLRCVQERRFRPDYSTMPGPSVQLLGPILSGQKTTSAALDDFIGEHPTRVLTGIIDALEQQLGGGSDLMPEQGDVMNWDEVRQMARDGFEFGAHTLGHTVLTLEPTSVVEKEIVESKQTIEREVGVQVKDFAYCNGWYSDEMIRVLQANGFRSGVTTEDLPNRVGGDPFALKRKVMWENFSLGMMGDYSSSLTVCQFDDCFGVLGMSHPVLGHRPHILSQAVAGAPNILVQEAAAAEAALAKATPVEVVDVTAPVLVTDPRVAAAVTGAQVVVAPNVALAPEAAKPEELQ</sequence>
<feature type="domain" description="NodB homology" evidence="3">
    <location>
        <begin position="103"/>
        <end position="443"/>
    </location>
</feature>
<comment type="caution">
    <text evidence="4">The sequence shown here is derived from an EMBL/GenBank/DDBJ whole genome shotgun (WGS) entry which is preliminary data.</text>
</comment>
<dbReference type="PANTHER" id="PTHR34216:SF3">
    <property type="entry name" value="POLY-BETA-1,6-N-ACETYL-D-GLUCOSAMINE N-DEACETYLASE"/>
    <property type="match status" value="1"/>
</dbReference>
<organism evidence="4 5">
    <name type="scientific">Corallococcus interemptor</name>
    <dbReference type="NCBI Taxonomy" id="2316720"/>
    <lineage>
        <taxon>Bacteria</taxon>
        <taxon>Pseudomonadati</taxon>
        <taxon>Myxococcota</taxon>
        <taxon>Myxococcia</taxon>
        <taxon>Myxococcales</taxon>
        <taxon>Cystobacterineae</taxon>
        <taxon>Myxococcaceae</taxon>
        <taxon>Corallococcus</taxon>
    </lineage>
</organism>
<dbReference type="PANTHER" id="PTHR34216">
    <property type="match status" value="1"/>
</dbReference>
<dbReference type="GO" id="GO:0016810">
    <property type="term" value="F:hydrolase activity, acting on carbon-nitrogen (but not peptide) bonds"/>
    <property type="evidence" value="ECO:0007669"/>
    <property type="project" value="InterPro"/>
</dbReference>
<dbReference type="Proteomes" id="UP000282656">
    <property type="component" value="Unassembled WGS sequence"/>
</dbReference>
<dbReference type="AlphaFoldDB" id="A0A3A8RF71"/>
<protein>
    <submittedName>
        <fullName evidence="4">Polysaccharide deacetylase</fullName>
    </submittedName>
</protein>
<keyword evidence="5" id="KW-1185">Reference proteome</keyword>